<comment type="caution">
    <text evidence="2">The sequence shown here is derived from an EMBL/GenBank/DDBJ whole genome shotgun (WGS) entry which is preliminary data.</text>
</comment>
<sequence>MPALQIVSDLHLENLSRYGQIKIAPKAPYLALLGDIGCIQQDAKKGIFRAMIFRLLKQNNAIFYVPGNHEPYNTTWTAVEEWLKKTEEVARSKSANGEMIGDFIPMSKNRFDFDDNFTILGCTLFSEVPEERQKTVEKEVNDFHKIKTWSVKDHVMCHRRHVHWLNSEVQKAEEEGRKVMTLTHHSPTLDDRAVEEMHRNDVLLSAFSTDLSAELCWTSTAVKLWAFGHTHYNCDFLDEFGERVVTNQKGYVMVGNSNGWDPDKVIEV</sequence>
<protein>
    <submittedName>
        <fullName evidence="2">Ser/Thr protein phosphatase superfamily</fullName>
    </submittedName>
</protein>
<dbReference type="PANTHER" id="PTHR37844">
    <property type="entry name" value="SER/THR PROTEIN PHOSPHATASE SUPERFAMILY (AFU_ORTHOLOGUE AFUA_1G14840)"/>
    <property type="match status" value="1"/>
</dbReference>
<feature type="domain" description="Calcineurin-like phosphoesterase" evidence="1">
    <location>
        <begin position="6"/>
        <end position="232"/>
    </location>
</feature>
<dbReference type="AlphaFoldDB" id="A0AA39Y6C8"/>
<organism evidence="2 3">
    <name type="scientific">Cercophora newfieldiana</name>
    <dbReference type="NCBI Taxonomy" id="92897"/>
    <lineage>
        <taxon>Eukaryota</taxon>
        <taxon>Fungi</taxon>
        <taxon>Dikarya</taxon>
        <taxon>Ascomycota</taxon>
        <taxon>Pezizomycotina</taxon>
        <taxon>Sordariomycetes</taxon>
        <taxon>Sordariomycetidae</taxon>
        <taxon>Sordariales</taxon>
        <taxon>Lasiosphaeriaceae</taxon>
        <taxon>Cercophora</taxon>
    </lineage>
</organism>
<keyword evidence="3" id="KW-1185">Reference proteome</keyword>
<dbReference type="PANTHER" id="PTHR37844:SF2">
    <property type="entry name" value="SER_THR PROTEIN PHOSPHATASE SUPERFAMILY (AFU_ORTHOLOGUE AFUA_1G14840)"/>
    <property type="match status" value="1"/>
</dbReference>
<evidence type="ECO:0000313" key="2">
    <source>
        <dbReference type="EMBL" id="KAK0646876.1"/>
    </source>
</evidence>
<dbReference type="EMBL" id="JAULSV010000004">
    <property type="protein sequence ID" value="KAK0646876.1"/>
    <property type="molecule type" value="Genomic_DNA"/>
</dbReference>
<dbReference type="InterPro" id="IPR029052">
    <property type="entry name" value="Metallo-depent_PP-like"/>
</dbReference>
<reference evidence="2" key="1">
    <citation type="submission" date="2023-06" db="EMBL/GenBank/DDBJ databases">
        <title>Genome-scale phylogeny and comparative genomics of the fungal order Sordariales.</title>
        <authorList>
            <consortium name="Lawrence Berkeley National Laboratory"/>
            <person name="Hensen N."/>
            <person name="Bonometti L."/>
            <person name="Westerberg I."/>
            <person name="Brannstrom I.O."/>
            <person name="Guillou S."/>
            <person name="Cros-Aarteil S."/>
            <person name="Calhoun S."/>
            <person name="Haridas S."/>
            <person name="Kuo A."/>
            <person name="Mondo S."/>
            <person name="Pangilinan J."/>
            <person name="Riley R."/>
            <person name="Labutti K."/>
            <person name="Andreopoulos B."/>
            <person name="Lipzen A."/>
            <person name="Chen C."/>
            <person name="Yanf M."/>
            <person name="Daum C."/>
            <person name="Ng V."/>
            <person name="Clum A."/>
            <person name="Steindorff A."/>
            <person name="Ohm R."/>
            <person name="Martin F."/>
            <person name="Silar P."/>
            <person name="Natvig D."/>
            <person name="Lalanne C."/>
            <person name="Gautier V."/>
            <person name="Ament-Velasquez S.L."/>
            <person name="Kruys A."/>
            <person name="Hutchinson M.I."/>
            <person name="Powell A.J."/>
            <person name="Barry K."/>
            <person name="Miller A.N."/>
            <person name="Grigoriev I.V."/>
            <person name="Debuchy R."/>
            <person name="Gladieux P."/>
            <person name="Thoren M.H."/>
            <person name="Johannesson H."/>
        </authorList>
    </citation>
    <scope>NUCLEOTIDE SEQUENCE</scope>
    <source>
        <strain evidence="2">SMH2532-1</strain>
    </source>
</reference>
<dbReference type="Proteomes" id="UP001174936">
    <property type="component" value="Unassembled WGS sequence"/>
</dbReference>
<evidence type="ECO:0000313" key="3">
    <source>
        <dbReference type="Proteomes" id="UP001174936"/>
    </source>
</evidence>
<dbReference type="GO" id="GO:0016787">
    <property type="term" value="F:hydrolase activity"/>
    <property type="evidence" value="ECO:0007669"/>
    <property type="project" value="InterPro"/>
</dbReference>
<proteinExistence type="predicted"/>
<dbReference type="InterPro" id="IPR004843">
    <property type="entry name" value="Calcineurin-like_PHP"/>
</dbReference>
<dbReference type="Pfam" id="PF00149">
    <property type="entry name" value="Metallophos"/>
    <property type="match status" value="1"/>
</dbReference>
<dbReference type="SUPFAM" id="SSF56300">
    <property type="entry name" value="Metallo-dependent phosphatases"/>
    <property type="match status" value="1"/>
</dbReference>
<name>A0AA39Y6C8_9PEZI</name>
<dbReference type="Gene3D" id="3.60.21.10">
    <property type="match status" value="1"/>
</dbReference>
<evidence type="ECO:0000259" key="1">
    <source>
        <dbReference type="Pfam" id="PF00149"/>
    </source>
</evidence>
<accession>A0AA39Y6C8</accession>
<gene>
    <name evidence="2" type="ORF">B0T16DRAFT_458758</name>
</gene>